<dbReference type="NCBIfam" id="TIGR01352">
    <property type="entry name" value="tonB_Cterm"/>
    <property type="match status" value="1"/>
</dbReference>
<dbReference type="OrthoDB" id="7057177at2"/>
<sequence length="317" mass="34672">MSTTLNTSSPIPPLPWSRTPEEDRQFRRILLVSLFLFLIVGLTVPWLPVMQPEPDEVADEPRPIESLVLAPREEQPEPAVTPPEERAEPEPQPQPPTVAEETPAEPAEPEPAPAPAEPSARERAEDSGLLALRDRLDNMRGSAPSASLGEDELSGEGAEASERERRLATADVEEGSGGIDSSAVTQETGGSDELAGRTTAQVDSPVGERGGERAGRTRDHQRTRTDEEIQLVFDRNKSGFYALYNRALREDPTLQGKLVVRLTIAPSGEVTAAEVVSSELQDSELEQRLLARIRQLDFGAKDVEQISINYPIDFFPS</sequence>
<evidence type="ECO:0000256" key="6">
    <source>
        <dbReference type="SAM" id="Phobius"/>
    </source>
</evidence>
<comment type="subcellular location">
    <subcellularLocation>
        <location evidence="1">Membrane</location>
        <topology evidence="1">Single-pass membrane protein</topology>
    </subcellularLocation>
</comment>
<keyword evidence="4 6" id="KW-0472">Membrane</keyword>
<protein>
    <recommendedName>
        <fullName evidence="9">TonB family protein</fullName>
    </recommendedName>
</protein>
<dbReference type="InterPro" id="IPR006260">
    <property type="entry name" value="TonB/TolA_C"/>
</dbReference>
<feature type="transmembrane region" description="Helical" evidence="6">
    <location>
        <begin position="29"/>
        <end position="47"/>
    </location>
</feature>
<evidence type="ECO:0000256" key="4">
    <source>
        <dbReference type="ARBA" id="ARBA00023136"/>
    </source>
</evidence>
<accession>A0A3E0X3I8</accession>
<dbReference type="AlphaFoldDB" id="A0A3E0X3I8"/>
<comment type="caution">
    <text evidence="7">The sequence shown here is derived from an EMBL/GenBank/DDBJ whole genome shotgun (WGS) entry which is preliminary data.</text>
</comment>
<gene>
    <name evidence="7" type="ORF">CAL65_03010</name>
</gene>
<evidence type="ECO:0000313" key="7">
    <source>
        <dbReference type="EMBL" id="RFA38887.1"/>
    </source>
</evidence>
<feature type="compositionally biased region" description="Basic and acidic residues" evidence="5">
    <location>
        <begin position="119"/>
        <end position="138"/>
    </location>
</feature>
<evidence type="ECO:0000256" key="3">
    <source>
        <dbReference type="ARBA" id="ARBA00022989"/>
    </source>
</evidence>
<dbReference type="RefSeq" id="WP_116300907.1">
    <property type="nucleotide sequence ID" value="NZ_NFZV01000002.1"/>
</dbReference>
<evidence type="ECO:0000256" key="1">
    <source>
        <dbReference type="ARBA" id="ARBA00004167"/>
    </source>
</evidence>
<proteinExistence type="predicted"/>
<name>A0A3E0X3I8_9GAMM</name>
<dbReference type="GO" id="GO:0016020">
    <property type="term" value="C:membrane"/>
    <property type="evidence" value="ECO:0007669"/>
    <property type="project" value="UniProtKB-SubCell"/>
</dbReference>
<keyword evidence="8" id="KW-1185">Reference proteome</keyword>
<dbReference type="InterPro" id="IPR049806">
    <property type="entry name" value="MasK-like_C"/>
</dbReference>
<dbReference type="NCBIfam" id="NF033768">
    <property type="entry name" value="myxo_SS_tail"/>
    <property type="match status" value="1"/>
</dbReference>
<evidence type="ECO:0000313" key="8">
    <source>
        <dbReference type="Proteomes" id="UP000256763"/>
    </source>
</evidence>
<keyword evidence="2 6" id="KW-0812">Transmembrane</keyword>
<evidence type="ECO:0000256" key="2">
    <source>
        <dbReference type="ARBA" id="ARBA00022692"/>
    </source>
</evidence>
<keyword evidence="3 6" id="KW-1133">Transmembrane helix</keyword>
<evidence type="ECO:0008006" key="9">
    <source>
        <dbReference type="Google" id="ProtNLM"/>
    </source>
</evidence>
<feature type="region of interest" description="Disordered" evidence="5">
    <location>
        <begin position="53"/>
        <end position="224"/>
    </location>
</feature>
<organism evidence="7 8">
    <name type="scientific">Alkalilimnicola ehrlichii</name>
    <dbReference type="NCBI Taxonomy" id="351052"/>
    <lineage>
        <taxon>Bacteria</taxon>
        <taxon>Pseudomonadati</taxon>
        <taxon>Pseudomonadota</taxon>
        <taxon>Gammaproteobacteria</taxon>
        <taxon>Chromatiales</taxon>
        <taxon>Ectothiorhodospiraceae</taxon>
        <taxon>Alkalilimnicola</taxon>
    </lineage>
</organism>
<dbReference type="EMBL" id="NFZW01000002">
    <property type="protein sequence ID" value="RFA38887.1"/>
    <property type="molecule type" value="Genomic_DNA"/>
</dbReference>
<evidence type="ECO:0000256" key="5">
    <source>
        <dbReference type="SAM" id="MobiDB-lite"/>
    </source>
</evidence>
<reference evidence="8" key="1">
    <citation type="submission" date="2017-05" db="EMBL/GenBank/DDBJ databases">
        <authorList>
            <person name="Sharma S."/>
            <person name="Sidhu C."/>
            <person name="Pinnaka A.K."/>
        </authorList>
    </citation>
    <scope>NUCLEOTIDE SEQUENCE [LARGE SCALE GENOMIC DNA]</scope>
    <source>
        <strain evidence="8">AK93</strain>
    </source>
</reference>
<dbReference type="Proteomes" id="UP000256763">
    <property type="component" value="Unassembled WGS sequence"/>
</dbReference>
<feature type="compositionally biased region" description="Basic and acidic residues" evidence="5">
    <location>
        <begin position="209"/>
        <end position="224"/>
    </location>
</feature>